<evidence type="ECO:0000313" key="1">
    <source>
        <dbReference type="EMBL" id="CAH0390847.1"/>
    </source>
</evidence>
<dbReference type="Proteomes" id="UP001152759">
    <property type="component" value="Chromosome 5"/>
</dbReference>
<proteinExistence type="predicted"/>
<organism evidence="1 2">
    <name type="scientific">Bemisia tabaci</name>
    <name type="common">Sweetpotato whitefly</name>
    <name type="synonym">Aleurodes tabaci</name>
    <dbReference type="NCBI Taxonomy" id="7038"/>
    <lineage>
        <taxon>Eukaryota</taxon>
        <taxon>Metazoa</taxon>
        <taxon>Ecdysozoa</taxon>
        <taxon>Arthropoda</taxon>
        <taxon>Hexapoda</taxon>
        <taxon>Insecta</taxon>
        <taxon>Pterygota</taxon>
        <taxon>Neoptera</taxon>
        <taxon>Paraneoptera</taxon>
        <taxon>Hemiptera</taxon>
        <taxon>Sternorrhyncha</taxon>
        <taxon>Aleyrodoidea</taxon>
        <taxon>Aleyrodidae</taxon>
        <taxon>Aleyrodinae</taxon>
        <taxon>Bemisia</taxon>
    </lineage>
</organism>
<feature type="non-terminal residue" evidence="1">
    <location>
        <position position="1"/>
    </location>
</feature>
<gene>
    <name evidence="1" type="ORF">BEMITA_LOCUS9535</name>
</gene>
<dbReference type="EMBL" id="OU963866">
    <property type="protein sequence ID" value="CAH0390847.1"/>
    <property type="molecule type" value="Genomic_DNA"/>
</dbReference>
<accession>A0A9P0AHJ2</accession>
<reference evidence="1" key="1">
    <citation type="submission" date="2021-12" db="EMBL/GenBank/DDBJ databases">
        <authorList>
            <person name="King R."/>
        </authorList>
    </citation>
    <scope>NUCLEOTIDE SEQUENCE</scope>
</reference>
<keyword evidence="2" id="KW-1185">Reference proteome</keyword>
<protein>
    <submittedName>
        <fullName evidence="1">Uncharacterized protein</fullName>
    </submittedName>
</protein>
<dbReference type="AlphaFoldDB" id="A0A9P0AHJ2"/>
<name>A0A9P0AHJ2_BEMTA</name>
<evidence type="ECO:0000313" key="2">
    <source>
        <dbReference type="Proteomes" id="UP001152759"/>
    </source>
</evidence>
<sequence length="63" mass="7195">MLHALRQTQCGQPLGRRETHSAYKTVGILHALCQTWRGLRGAAAEVKIINPHLCLFFHNFFVH</sequence>